<dbReference type="InterPro" id="IPR029061">
    <property type="entry name" value="THDP-binding"/>
</dbReference>
<evidence type="ECO:0000259" key="4">
    <source>
        <dbReference type="Pfam" id="PF00456"/>
    </source>
</evidence>
<evidence type="ECO:0000313" key="5">
    <source>
        <dbReference type="EMBL" id="KAB0612168.1"/>
    </source>
</evidence>
<protein>
    <submittedName>
        <fullName evidence="5">Transketolase</fullName>
    </submittedName>
</protein>
<dbReference type="PANTHER" id="PTHR47514:SF1">
    <property type="entry name" value="TRANSKETOLASE N-TERMINAL SECTION-RELATED"/>
    <property type="match status" value="1"/>
</dbReference>
<dbReference type="CDD" id="cd02012">
    <property type="entry name" value="TPP_TK"/>
    <property type="match status" value="1"/>
</dbReference>
<comment type="caution">
    <text evidence="5">The sequence shown here is derived from an EMBL/GenBank/DDBJ whole genome shotgun (WGS) entry which is preliminary data.</text>
</comment>
<dbReference type="SUPFAM" id="SSF52518">
    <property type="entry name" value="Thiamin diphosphate-binding fold (THDP-binding)"/>
    <property type="match status" value="1"/>
</dbReference>
<name>A0AAV6EEG2_CAMHY</name>
<dbReference type="PANTHER" id="PTHR47514">
    <property type="entry name" value="TRANSKETOLASE N-TERMINAL SECTION-RELATED"/>
    <property type="match status" value="1"/>
</dbReference>
<organism evidence="5 6">
    <name type="scientific">Campylobacter hyointestinalis subsp. lawsonii</name>
    <dbReference type="NCBI Taxonomy" id="91353"/>
    <lineage>
        <taxon>Bacteria</taxon>
        <taxon>Pseudomonadati</taxon>
        <taxon>Campylobacterota</taxon>
        <taxon>Epsilonproteobacteria</taxon>
        <taxon>Campylobacterales</taxon>
        <taxon>Campylobacteraceae</taxon>
        <taxon>Campylobacter</taxon>
    </lineage>
</organism>
<dbReference type="EMBL" id="VZON01000006">
    <property type="protein sequence ID" value="KAB0612168.1"/>
    <property type="molecule type" value="Genomic_DNA"/>
</dbReference>
<evidence type="ECO:0000256" key="3">
    <source>
        <dbReference type="ARBA" id="ARBA00023052"/>
    </source>
</evidence>
<dbReference type="Pfam" id="PF00456">
    <property type="entry name" value="Transketolase_N"/>
    <property type="match status" value="1"/>
</dbReference>
<gene>
    <name evidence="5" type="ORF">F7P66_07470</name>
</gene>
<dbReference type="RefSeq" id="WP_112000730.1">
    <property type="nucleotide sequence ID" value="NZ_CP053828.1"/>
</dbReference>
<keyword evidence="3" id="KW-0786">Thiamine pyrophosphate</keyword>
<dbReference type="InterPro" id="IPR005474">
    <property type="entry name" value="Transketolase_N"/>
</dbReference>
<evidence type="ECO:0000256" key="1">
    <source>
        <dbReference type="ARBA" id="ARBA00001964"/>
    </source>
</evidence>
<dbReference type="Gene3D" id="3.40.50.970">
    <property type="match status" value="1"/>
</dbReference>
<proteinExistence type="inferred from homology"/>
<reference evidence="5 6" key="1">
    <citation type="submission" date="2019-09" db="EMBL/GenBank/DDBJ databases">
        <title>Draft genome sequences of 48 bacterial type strains from the CCUG.</title>
        <authorList>
            <person name="Tunovic T."/>
            <person name="Pineiro-Iglesias B."/>
            <person name="Unosson C."/>
            <person name="Inganas E."/>
            <person name="Ohlen M."/>
            <person name="Cardew S."/>
            <person name="Jensie-Markopoulos S."/>
            <person name="Salva-Serra F."/>
            <person name="Jaen-Luchoro D."/>
            <person name="Karlsson R."/>
            <person name="Svensson-Stadler L."/>
            <person name="Chun J."/>
            <person name="Moore E."/>
        </authorList>
    </citation>
    <scope>NUCLEOTIDE SEQUENCE [LARGE SCALE GENOMIC DNA]</scope>
    <source>
        <strain evidence="5 6">CCUG 34538</strain>
    </source>
</reference>
<sequence length="271" mass="30071">MNLQNKSDEIRIKTLEIHKRAKETRIASSLSPIEIFVALFYGNIIKFNPKNPQDKTRDRFIISKGHGSICMYPILADLGYFDEKELLNVGKKGSFLGSIPDPLIPGYETINGSLGHGLGVGAGMAYGLKNSNSNEKVVVLVGNGELQEGSNWEAIMFAKQYNLSNLIVIVDSNKKQMLDFSKNILDIEPMSDKFKSFGWESIEVKDGHNTADLLEGLKKAFFNDSIAPKVVIANTIKGKGVDKLEKSPLAHVLSLSDEEIEETIKRIKNEK</sequence>
<evidence type="ECO:0000313" key="6">
    <source>
        <dbReference type="Proteomes" id="UP000423641"/>
    </source>
</evidence>
<dbReference type="Proteomes" id="UP000423641">
    <property type="component" value="Unassembled WGS sequence"/>
</dbReference>
<comment type="similarity">
    <text evidence="2">Belongs to the transketolase family.</text>
</comment>
<comment type="cofactor">
    <cofactor evidence="1">
        <name>thiamine diphosphate</name>
        <dbReference type="ChEBI" id="CHEBI:58937"/>
    </cofactor>
</comment>
<evidence type="ECO:0000256" key="2">
    <source>
        <dbReference type="ARBA" id="ARBA00007131"/>
    </source>
</evidence>
<feature type="domain" description="Transketolase N-terminal" evidence="4">
    <location>
        <begin position="8"/>
        <end position="265"/>
    </location>
</feature>
<dbReference type="AlphaFoldDB" id="A0AAV6EEG2"/>
<accession>A0AAV6EEG2</accession>
<dbReference type="GeneID" id="56509949"/>